<evidence type="ECO:0000313" key="2">
    <source>
        <dbReference type="Proteomes" id="UP000321204"/>
    </source>
</evidence>
<protein>
    <submittedName>
        <fullName evidence="1">Uncharacterized protein</fullName>
    </submittedName>
</protein>
<accession>A0A5B8UFY0</accession>
<reference evidence="1 2" key="1">
    <citation type="journal article" date="2015" name="Int. J. Syst. Evol. Microbiol.">
        <title>Flavisolibacter ginsenosidimutans sp. nov., with ginsenoside-converting activity isolated from soil used for cultivating ginseng.</title>
        <authorList>
            <person name="Zhao Y."/>
            <person name="Liu Q."/>
            <person name="Kang M.S."/>
            <person name="Jin F."/>
            <person name="Yu H."/>
            <person name="Im W.T."/>
        </authorList>
    </citation>
    <scope>NUCLEOTIDE SEQUENCE [LARGE SCALE GENOMIC DNA]</scope>
    <source>
        <strain evidence="1 2">Gsoil 636</strain>
    </source>
</reference>
<keyword evidence="2" id="KW-1185">Reference proteome</keyword>
<dbReference type="KEGG" id="fgg:FSB75_05585"/>
<dbReference type="Proteomes" id="UP000321204">
    <property type="component" value="Chromosome"/>
</dbReference>
<organism evidence="1 2">
    <name type="scientific">Flavisolibacter ginsenosidimutans</name>
    <dbReference type="NCBI Taxonomy" id="661481"/>
    <lineage>
        <taxon>Bacteria</taxon>
        <taxon>Pseudomonadati</taxon>
        <taxon>Bacteroidota</taxon>
        <taxon>Chitinophagia</taxon>
        <taxon>Chitinophagales</taxon>
        <taxon>Chitinophagaceae</taxon>
        <taxon>Flavisolibacter</taxon>
    </lineage>
</organism>
<sequence>MKLLLTVFSVLLLSTGFGQRKEDLTKNNASPERKAILNALKEALHPDLNLTPKLVVKKLVTKGGFAYFIGRVKNEKGGDIDFRKTAYKEAVKERVFDGDGTNALLRKTGNKWKVLTFVIGPTDVPWGCWWKEFKAPKDIFDYTEKNCDYAERNK</sequence>
<name>A0A5B8UFY0_9BACT</name>
<evidence type="ECO:0000313" key="1">
    <source>
        <dbReference type="EMBL" id="QEC55398.1"/>
    </source>
</evidence>
<dbReference type="RefSeq" id="WP_146784008.1">
    <property type="nucleotide sequence ID" value="NZ_BAABIO010000002.1"/>
</dbReference>
<gene>
    <name evidence="1" type="ORF">FSB75_05585</name>
</gene>
<dbReference type="EMBL" id="CP042433">
    <property type="protein sequence ID" value="QEC55398.1"/>
    <property type="molecule type" value="Genomic_DNA"/>
</dbReference>
<dbReference type="OrthoDB" id="5540942at2"/>
<proteinExistence type="predicted"/>
<dbReference type="AlphaFoldDB" id="A0A5B8UFY0"/>